<dbReference type="InterPro" id="IPR035906">
    <property type="entry name" value="MetI-like_sf"/>
</dbReference>
<sequence>MKSTLRNVFHSPRFLVGFIIFMIILLTTLIYPYFVTRDPLVSLGKGFLEPGTYVSVYDANNTGTYRVTLPEAEINRLESTLSIEDRQTMLAYLTAKGDDVSALDTSNEKLNDLLVAWKAGYDEADAKKNKYEGFATQAKRNALRRLDARVSGNSKGAVMTVTRGEGEEAVTEKIDDISYVKVDEVANVANLPLGTDNFGRDTLTELVHATGVSLIIGLMAGTIATLLGLIVGLLAGYVGGIVDDILMFIANIFTVIPGFVLLILIYYSLGPEARGITTCAVVIGITSWVWTARSVRSQVISLRNRDHVNLSKLSGHSLFRIVTTDILPYIASYVVMAFILQVSSGILAEAQLSLLGLGPKTTTTPTLGLMMNWAKLFGAYTSSNAWWAYFPVILVIALISFSLNLMNTGLDQVFNPTLRD</sequence>
<dbReference type="CDD" id="cd06261">
    <property type="entry name" value="TM_PBP2"/>
    <property type="match status" value="1"/>
</dbReference>
<evidence type="ECO:0000313" key="9">
    <source>
        <dbReference type="EMBL" id="AHF25058.1"/>
    </source>
</evidence>
<dbReference type="Gene3D" id="1.10.3720.10">
    <property type="entry name" value="MetI-like"/>
    <property type="match status" value="1"/>
</dbReference>
<dbReference type="SUPFAM" id="SSF161098">
    <property type="entry name" value="MetI-like"/>
    <property type="match status" value="1"/>
</dbReference>
<dbReference type="PANTHER" id="PTHR43386:SF23">
    <property type="entry name" value="ABC TRANSPORTER"/>
    <property type="match status" value="1"/>
</dbReference>
<comment type="subcellular location">
    <subcellularLocation>
        <location evidence="1 7">Cell membrane</location>
        <topology evidence="1 7">Multi-pass membrane protein</topology>
    </subcellularLocation>
</comment>
<dbReference type="InterPro" id="IPR000515">
    <property type="entry name" value="MetI-like"/>
</dbReference>
<protein>
    <submittedName>
        <fullName evidence="9">Binding-protein-dependent transport system inner membrane protein</fullName>
    </submittedName>
</protein>
<feature type="transmembrane region" description="Helical" evidence="7">
    <location>
        <begin position="326"/>
        <end position="348"/>
    </location>
</feature>
<evidence type="ECO:0000256" key="7">
    <source>
        <dbReference type="RuleBase" id="RU363032"/>
    </source>
</evidence>
<feature type="transmembrane region" description="Helical" evidence="7">
    <location>
        <begin position="275"/>
        <end position="295"/>
    </location>
</feature>
<reference evidence="9" key="1">
    <citation type="journal article" date="2013" name="PLoS ONE">
        <title>Metagenomic insights into the carbohydrate-active enzymes carried by the microorganisms adhering to solid digesta in the rumen of cows.</title>
        <authorList>
            <person name="Wang L."/>
            <person name="Hatem A."/>
            <person name="Catalyurek U.V."/>
            <person name="Morrison M."/>
            <person name="Yu Z."/>
        </authorList>
    </citation>
    <scope>NUCLEOTIDE SEQUENCE</scope>
</reference>
<dbReference type="GO" id="GO:0005886">
    <property type="term" value="C:plasma membrane"/>
    <property type="evidence" value="ECO:0007669"/>
    <property type="project" value="UniProtKB-SubCell"/>
</dbReference>
<dbReference type="AlphaFoldDB" id="W0FJN6"/>
<keyword evidence="2 7" id="KW-0813">Transport</keyword>
<evidence type="ECO:0000256" key="5">
    <source>
        <dbReference type="ARBA" id="ARBA00022989"/>
    </source>
</evidence>
<name>W0FJN6_9BACT</name>
<evidence type="ECO:0000256" key="2">
    <source>
        <dbReference type="ARBA" id="ARBA00022448"/>
    </source>
</evidence>
<dbReference type="GO" id="GO:0055085">
    <property type="term" value="P:transmembrane transport"/>
    <property type="evidence" value="ECO:0007669"/>
    <property type="project" value="InterPro"/>
</dbReference>
<evidence type="ECO:0000259" key="8">
    <source>
        <dbReference type="PROSITE" id="PS50928"/>
    </source>
</evidence>
<evidence type="ECO:0000256" key="3">
    <source>
        <dbReference type="ARBA" id="ARBA00022475"/>
    </source>
</evidence>
<dbReference type="Pfam" id="PF00528">
    <property type="entry name" value="BPD_transp_1"/>
    <property type="match status" value="1"/>
</dbReference>
<accession>W0FJN6</accession>
<dbReference type="PANTHER" id="PTHR43386">
    <property type="entry name" value="OLIGOPEPTIDE TRANSPORT SYSTEM PERMEASE PROTEIN APPC"/>
    <property type="match status" value="1"/>
</dbReference>
<comment type="similarity">
    <text evidence="7">Belongs to the binding-protein-dependent transport system permease family.</text>
</comment>
<evidence type="ECO:0000256" key="1">
    <source>
        <dbReference type="ARBA" id="ARBA00004651"/>
    </source>
</evidence>
<evidence type="ECO:0000256" key="4">
    <source>
        <dbReference type="ARBA" id="ARBA00022692"/>
    </source>
</evidence>
<keyword evidence="6 7" id="KW-0472">Membrane</keyword>
<keyword evidence="3" id="KW-1003">Cell membrane</keyword>
<dbReference type="EMBL" id="KC246817">
    <property type="protein sequence ID" value="AHF25058.1"/>
    <property type="molecule type" value="Genomic_DNA"/>
</dbReference>
<feature type="transmembrane region" description="Helical" evidence="7">
    <location>
        <begin position="12"/>
        <end position="34"/>
    </location>
</feature>
<evidence type="ECO:0000256" key="6">
    <source>
        <dbReference type="ARBA" id="ARBA00023136"/>
    </source>
</evidence>
<feature type="transmembrane region" description="Helical" evidence="7">
    <location>
        <begin position="214"/>
        <end position="238"/>
    </location>
</feature>
<dbReference type="PROSITE" id="PS50928">
    <property type="entry name" value="ABC_TM1"/>
    <property type="match status" value="1"/>
</dbReference>
<organism evidence="9">
    <name type="scientific">uncultured bacterium Contig4</name>
    <dbReference type="NCBI Taxonomy" id="1393569"/>
    <lineage>
        <taxon>Bacteria</taxon>
        <taxon>environmental samples</taxon>
    </lineage>
</organism>
<keyword evidence="4 7" id="KW-0812">Transmembrane</keyword>
<feature type="transmembrane region" description="Helical" evidence="7">
    <location>
        <begin position="245"/>
        <end position="269"/>
    </location>
</feature>
<keyword evidence="5 7" id="KW-1133">Transmembrane helix</keyword>
<dbReference type="InterPro" id="IPR050366">
    <property type="entry name" value="BP-dependent_transpt_permease"/>
</dbReference>
<proteinExistence type="inferred from homology"/>
<feature type="domain" description="ABC transmembrane type-1" evidence="8">
    <location>
        <begin position="210"/>
        <end position="407"/>
    </location>
</feature>
<feature type="transmembrane region" description="Helical" evidence="7">
    <location>
        <begin position="386"/>
        <end position="406"/>
    </location>
</feature>